<dbReference type="AlphaFoldDB" id="A0A382WPY8"/>
<keyword evidence="1" id="KW-1133">Transmembrane helix</keyword>
<evidence type="ECO:0008006" key="3">
    <source>
        <dbReference type="Google" id="ProtNLM"/>
    </source>
</evidence>
<reference evidence="2" key="1">
    <citation type="submission" date="2018-05" db="EMBL/GenBank/DDBJ databases">
        <authorList>
            <person name="Lanie J.A."/>
            <person name="Ng W.-L."/>
            <person name="Kazmierczak K.M."/>
            <person name="Andrzejewski T.M."/>
            <person name="Davidsen T.M."/>
            <person name="Wayne K.J."/>
            <person name="Tettelin H."/>
            <person name="Glass J.I."/>
            <person name="Rusch D."/>
            <person name="Podicherti R."/>
            <person name="Tsui H.-C.T."/>
            <person name="Winkler M.E."/>
        </authorList>
    </citation>
    <scope>NUCLEOTIDE SEQUENCE</scope>
</reference>
<dbReference type="InterPro" id="IPR007498">
    <property type="entry name" value="PqiA-like"/>
</dbReference>
<dbReference type="EMBL" id="UINC01161505">
    <property type="protein sequence ID" value="SVD60739.1"/>
    <property type="molecule type" value="Genomic_DNA"/>
</dbReference>
<protein>
    <recommendedName>
        <fullName evidence="3">Paraquat-inducible protein A</fullName>
    </recommendedName>
</protein>
<evidence type="ECO:0000256" key="1">
    <source>
        <dbReference type="SAM" id="Phobius"/>
    </source>
</evidence>
<feature type="transmembrane region" description="Helical" evidence="1">
    <location>
        <begin position="111"/>
        <end position="132"/>
    </location>
</feature>
<feature type="transmembrane region" description="Helical" evidence="1">
    <location>
        <begin position="138"/>
        <end position="159"/>
    </location>
</feature>
<name>A0A382WPY8_9ZZZZ</name>
<keyword evidence="1" id="KW-0812">Transmembrane</keyword>
<accession>A0A382WPY8</accession>
<gene>
    <name evidence="2" type="ORF">METZ01_LOCUS413593</name>
</gene>
<proteinExistence type="predicted"/>
<keyword evidence="1" id="KW-0472">Membrane</keyword>
<sequence>MKSGQLQVLLIAASILLGVGFFAPCMTLQPSYGNVTWLARLIDPDLVVPTTYSLLDGIRSLLTDSNVFIGVVVLLFSVVFPLWKLGVYWAATARLAQGQELGAPVRWVNQLGKWSMLDVFVMAVLIVAVKGLPGGSRVAIEWGAAAFCASVLLSIYISLHISESSGKSTESEAAEP</sequence>
<feature type="transmembrane region" description="Helical" evidence="1">
    <location>
        <begin position="67"/>
        <end position="90"/>
    </location>
</feature>
<organism evidence="2">
    <name type="scientific">marine metagenome</name>
    <dbReference type="NCBI Taxonomy" id="408172"/>
    <lineage>
        <taxon>unclassified sequences</taxon>
        <taxon>metagenomes</taxon>
        <taxon>ecological metagenomes</taxon>
    </lineage>
</organism>
<dbReference type="Pfam" id="PF04403">
    <property type="entry name" value="PqiA"/>
    <property type="match status" value="1"/>
</dbReference>
<evidence type="ECO:0000313" key="2">
    <source>
        <dbReference type="EMBL" id="SVD60739.1"/>
    </source>
</evidence>